<name>A0A6J4J424_9CHLR</name>
<proteinExistence type="predicted"/>
<accession>A0A6J4J424</accession>
<dbReference type="SUPFAM" id="SSF52540">
    <property type="entry name" value="P-loop containing nucleoside triphosphate hydrolases"/>
    <property type="match status" value="1"/>
</dbReference>
<reference evidence="1" key="1">
    <citation type="submission" date="2020-02" db="EMBL/GenBank/DDBJ databases">
        <authorList>
            <person name="Meier V. D."/>
        </authorList>
    </citation>
    <scope>NUCLEOTIDE SEQUENCE</scope>
    <source>
        <strain evidence="1">AVDCRST_MAG93</strain>
    </source>
</reference>
<dbReference type="AlphaFoldDB" id="A0A6J4J424"/>
<organism evidence="1">
    <name type="scientific">uncultured Chloroflexia bacterium</name>
    <dbReference type="NCBI Taxonomy" id="1672391"/>
    <lineage>
        <taxon>Bacteria</taxon>
        <taxon>Bacillati</taxon>
        <taxon>Chloroflexota</taxon>
        <taxon>Chloroflexia</taxon>
        <taxon>environmental samples</taxon>
    </lineage>
</organism>
<dbReference type="EMBL" id="CADCTR010000864">
    <property type="protein sequence ID" value="CAA9268918.1"/>
    <property type="molecule type" value="Genomic_DNA"/>
</dbReference>
<protein>
    <recommendedName>
        <fullName evidence="2">Sulfotransferase domain-containing protein</fullName>
    </recommendedName>
</protein>
<evidence type="ECO:0000313" key="1">
    <source>
        <dbReference type="EMBL" id="CAA9268918.1"/>
    </source>
</evidence>
<gene>
    <name evidence="1" type="ORF">AVDCRST_MAG93-2540</name>
</gene>
<evidence type="ECO:0008006" key="2">
    <source>
        <dbReference type="Google" id="ProtNLM"/>
    </source>
</evidence>
<dbReference type="InterPro" id="IPR027417">
    <property type="entry name" value="P-loop_NTPase"/>
</dbReference>
<dbReference type="Gene3D" id="3.40.50.300">
    <property type="entry name" value="P-loop containing nucleotide triphosphate hydrolases"/>
    <property type="match status" value="1"/>
</dbReference>
<sequence length="269" mass="31294">MSEQLIVAGFHRSGTSLVCQLLHRAGLFLGYDLLEAAFSNPHGHFEDTEILNLHRQILVDNGQTWLVSRPFLPVIIEPHWQRMGRIVQRRNAEHNLWGFKDPRVCLFMMIWKHLLPNAKVLLVYRHFSDSTYSLGRRQSTELFSNLTGPPRIYRRFWEEPDLALRMWLTHNDALLTFARTYPEDTLAVSLDMVQDGFPVIRAINRQWGFGLNEVPPSKVFDPNVTDRRRGKQPISDRSLIDRIDGTWQALERLGKQAEQTIEEATVARR</sequence>